<dbReference type="EMBL" id="BPLR01008518">
    <property type="protein sequence ID" value="GIY25312.1"/>
    <property type="molecule type" value="Genomic_DNA"/>
</dbReference>
<gene>
    <name evidence="1" type="ORF">CEXT_273631</name>
</gene>
<proteinExistence type="predicted"/>
<comment type="caution">
    <text evidence="1">The sequence shown here is derived from an EMBL/GenBank/DDBJ whole genome shotgun (WGS) entry which is preliminary data.</text>
</comment>
<dbReference type="AlphaFoldDB" id="A0AAV4RVC7"/>
<evidence type="ECO:0000313" key="2">
    <source>
        <dbReference type="Proteomes" id="UP001054945"/>
    </source>
</evidence>
<evidence type="ECO:0000313" key="1">
    <source>
        <dbReference type="EMBL" id="GIY25312.1"/>
    </source>
</evidence>
<dbReference type="Proteomes" id="UP001054945">
    <property type="component" value="Unassembled WGS sequence"/>
</dbReference>
<keyword evidence="2" id="KW-1185">Reference proteome</keyword>
<protein>
    <submittedName>
        <fullName evidence="1">Uncharacterized protein</fullName>
    </submittedName>
</protein>
<accession>A0AAV4RVC7</accession>
<sequence>MHFFFLLANEADVFFFLRGSFWPSAFAFLRQVGRHSISKQILREQRRTRASLWQPNDPSTFLPEDTLRLASANIAGWIGFLLPQQNLFEPKRIKMDPTVAVVLKLLPLHLLLAKENSFH</sequence>
<name>A0AAV4RVC7_CAEEX</name>
<organism evidence="1 2">
    <name type="scientific">Caerostris extrusa</name>
    <name type="common">Bark spider</name>
    <name type="synonym">Caerostris bankana</name>
    <dbReference type="NCBI Taxonomy" id="172846"/>
    <lineage>
        <taxon>Eukaryota</taxon>
        <taxon>Metazoa</taxon>
        <taxon>Ecdysozoa</taxon>
        <taxon>Arthropoda</taxon>
        <taxon>Chelicerata</taxon>
        <taxon>Arachnida</taxon>
        <taxon>Araneae</taxon>
        <taxon>Araneomorphae</taxon>
        <taxon>Entelegynae</taxon>
        <taxon>Araneoidea</taxon>
        <taxon>Araneidae</taxon>
        <taxon>Caerostris</taxon>
    </lineage>
</organism>
<reference evidence="1 2" key="1">
    <citation type="submission" date="2021-06" db="EMBL/GenBank/DDBJ databases">
        <title>Caerostris extrusa draft genome.</title>
        <authorList>
            <person name="Kono N."/>
            <person name="Arakawa K."/>
        </authorList>
    </citation>
    <scope>NUCLEOTIDE SEQUENCE [LARGE SCALE GENOMIC DNA]</scope>
</reference>